<keyword evidence="13" id="KW-1185">Reference proteome</keyword>
<dbReference type="Gene3D" id="3.30.200.20">
    <property type="entry name" value="Phosphorylase Kinase, domain 1"/>
    <property type="match status" value="1"/>
</dbReference>
<dbReference type="Pfam" id="PF00069">
    <property type="entry name" value="Pkinase"/>
    <property type="match status" value="1"/>
</dbReference>
<evidence type="ECO:0000256" key="9">
    <source>
        <dbReference type="ARBA" id="ARBA00051693"/>
    </source>
</evidence>
<reference evidence="12" key="1">
    <citation type="journal article" date="2020" name="Stud. Mycol.">
        <title>101 Dothideomycetes genomes: a test case for predicting lifestyles and emergence of pathogens.</title>
        <authorList>
            <person name="Haridas S."/>
            <person name="Albert R."/>
            <person name="Binder M."/>
            <person name="Bloem J."/>
            <person name="Labutti K."/>
            <person name="Salamov A."/>
            <person name="Andreopoulos B."/>
            <person name="Baker S."/>
            <person name="Barry K."/>
            <person name="Bills G."/>
            <person name="Bluhm B."/>
            <person name="Cannon C."/>
            <person name="Castanera R."/>
            <person name="Culley D."/>
            <person name="Daum C."/>
            <person name="Ezra D."/>
            <person name="Gonzalez J."/>
            <person name="Henrissat B."/>
            <person name="Kuo A."/>
            <person name="Liang C."/>
            <person name="Lipzen A."/>
            <person name="Lutzoni F."/>
            <person name="Magnuson J."/>
            <person name="Mondo S."/>
            <person name="Nolan M."/>
            <person name="Ohm R."/>
            <person name="Pangilinan J."/>
            <person name="Park H.-J."/>
            <person name="Ramirez L."/>
            <person name="Alfaro M."/>
            <person name="Sun H."/>
            <person name="Tritt A."/>
            <person name="Yoshinaga Y."/>
            <person name="Zwiers L.-H."/>
            <person name="Turgeon B."/>
            <person name="Goodwin S."/>
            <person name="Spatafora J."/>
            <person name="Crous P."/>
            <person name="Grigoriev I."/>
        </authorList>
    </citation>
    <scope>NUCLEOTIDE SEQUENCE</scope>
    <source>
        <strain evidence="12">CBS 119687</strain>
    </source>
</reference>
<keyword evidence="2 10" id="KW-0547">Nucleotide-binding</keyword>
<keyword evidence="4 10" id="KW-0067">ATP-binding</keyword>
<protein>
    <recommendedName>
        <fullName evidence="6">mitogen-activated protein kinase kinase</fullName>
        <ecNumber evidence="6">2.7.12.2</ecNumber>
    </recommendedName>
</protein>
<dbReference type="EC" id="2.7.12.2" evidence="6"/>
<dbReference type="Gene3D" id="1.10.510.10">
    <property type="entry name" value="Transferase(Phosphotransferase) domain 1"/>
    <property type="match status" value="1"/>
</dbReference>
<feature type="binding site" evidence="10">
    <location>
        <position position="69"/>
    </location>
    <ligand>
        <name>ATP</name>
        <dbReference type="ChEBI" id="CHEBI:30616"/>
    </ligand>
</feature>
<comment type="catalytic activity">
    <reaction evidence="8">
        <text>L-threonyl-[protein] + ATP = O-phospho-L-threonyl-[protein] + ADP + H(+)</text>
        <dbReference type="Rhea" id="RHEA:46608"/>
        <dbReference type="Rhea" id="RHEA-COMP:11060"/>
        <dbReference type="Rhea" id="RHEA-COMP:11605"/>
        <dbReference type="ChEBI" id="CHEBI:15378"/>
        <dbReference type="ChEBI" id="CHEBI:30013"/>
        <dbReference type="ChEBI" id="CHEBI:30616"/>
        <dbReference type="ChEBI" id="CHEBI:61977"/>
        <dbReference type="ChEBI" id="CHEBI:456216"/>
        <dbReference type="EC" id="2.7.12.2"/>
    </reaction>
</comment>
<dbReference type="AlphaFoldDB" id="A0A6A6A6D3"/>
<evidence type="ECO:0000259" key="11">
    <source>
        <dbReference type="PROSITE" id="PS50011"/>
    </source>
</evidence>
<proteinExistence type="inferred from homology"/>
<dbReference type="GeneID" id="54412130"/>
<dbReference type="RefSeq" id="XP_033520720.1">
    <property type="nucleotide sequence ID" value="XM_033671698.1"/>
</dbReference>
<dbReference type="GO" id="GO:0005524">
    <property type="term" value="F:ATP binding"/>
    <property type="evidence" value="ECO:0007669"/>
    <property type="project" value="UniProtKB-UniRule"/>
</dbReference>
<comment type="similarity">
    <text evidence="5">Belongs to the protein kinase superfamily. STE Ser/Thr protein kinase family. MAP kinase kinase subfamily.</text>
</comment>
<evidence type="ECO:0000313" key="13">
    <source>
        <dbReference type="Proteomes" id="UP000799771"/>
    </source>
</evidence>
<dbReference type="InterPro" id="IPR017441">
    <property type="entry name" value="Protein_kinase_ATP_BS"/>
</dbReference>
<keyword evidence="1" id="KW-0808">Transferase</keyword>
<evidence type="ECO:0000256" key="2">
    <source>
        <dbReference type="ARBA" id="ARBA00022741"/>
    </source>
</evidence>
<dbReference type="SMART" id="SM00220">
    <property type="entry name" value="S_TKc"/>
    <property type="match status" value="1"/>
</dbReference>
<organism evidence="12 13">
    <name type="scientific">Dothidotthia symphoricarpi CBS 119687</name>
    <dbReference type="NCBI Taxonomy" id="1392245"/>
    <lineage>
        <taxon>Eukaryota</taxon>
        <taxon>Fungi</taxon>
        <taxon>Dikarya</taxon>
        <taxon>Ascomycota</taxon>
        <taxon>Pezizomycotina</taxon>
        <taxon>Dothideomycetes</taxon>
        <taxon>Pleosporomycetidae</taxon>
        <taxon>Pleosporales</taxon>
        <taxon>Dothidotthiaceae</taxon>
        <taxon>Dothidotthia</taxon>
    </lineage>
</organism>
<dbReference type="PANTHER" id="PTHR48013:SF9">
    <property type="entry name" value="DUAL SPECIFICITY MITOGEN-ACTIVATED PROTEIN KINASE KINASE 5"/>
    <property type="match status" value="1"/>
</dbReference>
<dbReference type="Proteomes" id="UP000799771">
    <property type="component" value="Unassembled WGS sequence"/>
</dbReference>
<evidence type="ECO:0000256" key="4">
    <source>
        <dbReference type="ARBA" id="ARBA00022840"/>
    </source>
</evidence>
<keyword evidence="3 12" id="KW-0418">Kinase</keyword>
<dbReference type="SUPFAM" id="SSF56112">
    <property type="entry name" value="Protein kinase-like (PK-like)"/>
    <property type="match status" value="1"/>
</dbReference>
<dbReference type="EMBL" id="ML977513">
    <property type="protein sequence ID" value="KAF2126328.1"/>
    <property type="molecule type" value="Genomic_DNA"/>
</dbReference>
<feature type="domain" description="Protein kinase" evidence="11">
    <location>
        <begin position="40"/>
        <end position="293"/>
    </location>
</feature>
<evidence type="ECO:0000256" key="10">
    <source>
        <dbReference type="PROSITE-ProRule" id="PRU10141"/>
    </source>
</evidence>
<name>A0A6A6A6D3_9PLEO</name>
<dbReference type="OrthoDB" id="4062651at2759"/>
<gene>
    <name evidence="12" type="ORF">P153DRAFT_399114</name>
</gene>
<dbReference type="CDD" id="cd00180">
    <property type="entry name" value="PKc"/>
    <property type="match status" value="1"/>
</dbReference>
<accession>A0A6A6A6D3</accession>
<evidence type="ECO:0000256" key="7">
    <source>
        <dbReference type="ARBA" id="ARBA00049014"/>
    </source>
</evidence>
<dbReference type="PANTHER" id="PTHR48013">
    <property type="entry name" value="DUAL SPECIFICITY MITOGEN-ACTIVATED PROTEIN KINASE KINASE 5-RELATED"/>
    <property type="match status" value="1"/>
</dbReference>
<dbReference type="PROSITE" id="PS00107">
    <property type="entry name" value="PROTEIN_KINASE_ATP"/>
    <property type="match status" value="1"/>
</dbReference>
<comment type="catalytic activity">
    <reaction evidence="9">
        <text>L-tyrosyl-[protein] + ATP = O-phospho-L-tyrosyl-[protein] + ADP + H(+)</text>
        <dbReference type="Rhea" id="RHEA:10596"/>
        <dbReference type="Rhea" id="RHEA-COMP:10136"/>
        <dbReference type="Rhea" id="RHEA-COMP:20101"/>
        <dbReference type="ChEBI" id="CHEBI:15378"/>
        <dbReference type="ChEBI" id="CHEBI:30616"/>
        <dbReference type="ChEBI" id="CHEBI:46858"/>
        <dbReference type="ChEBI" id="CHEBI:61978"/>
        <dbReference type="ChEBI" id="CHEBI:456216"/>
        <dbReference type="EC" id="2.7.12.2"/>
    </reaction>
</comment>
<dbReference type="InterPro" id="IPR046497">
    <property type="entry name" value="DUF6590"/>
</dbReference>
<evidence type="ECO:0000256" key="8">
    <source>
        <dbReference type="ARBA" id="ARBA00049299"/>
    </source>
</evidence>
<dbReference type="PROSITE" id="PS00108">
    <property type="entry name" value="PROTEIN_KINASE_ST"/>
    <property type="match status" value="1"/>
</dbReference>
<evidence type="ECO:0000256" key="6">
    <source>
        <dbReference type="ARBA" id="ARBA00038999"/>
    </source>
</evidence>
<evidence type="ECO:0000256" key="5">
    <source>
        <dbReference type="ARBA" id="ARBA00038035"/>
    </source>
</evidence>
<dbReference type="GO" id="GO:0004708">
    <property type="term" value="F:MAP kinase kinase activity"/>
    <property type="evidence" value="ECO:0007669"/>
    <property type="project" value="UniProtKB-EC"/>
</dbReference>
<dbReference type="PROSITE" id="PS50011">
    <property type="entry name" value="PROTEIN_KINASE_DOM"/>
    <property type="match status" value="1"/>
</dbReference>
<sequence>MNALTISSSLLTAPPPDLPPILRIEQGDDHIVPDGTQLPYEHVGILGFGHSGTVEKVRDKTTGEVYARKIMHMRGRKHKAQTELIFSNEVRIIRSLNKHHHIIHVFATYMTRREVGLILLPVADAPRIALMRHVLEQAFGCLANALAFIHLQQVRHKDIKPQNILIDHGRVIYTDFGYSLDHSQLSRSTTEGRPDALTRRYSAPEVLAYEHRNSSSDVFSLGCVFLEIMSALTDGPDLYPNQGSYSEILDDIHEQLGLLILPPRLVFLPNIIATMIEHGQIARPEASQVSEAICGAPGCCCVECYQATTQAERKCRHVREENKSIDASMQAGNPAPASALVNQYPSGTVTTDWLWTHPRNDDLLTNRKTAGQTLESFYQSFRLIPAKDREFWRLGRVFATLKFEPVDFAGNYKFNTDMLSTVTFNDMYSVRYCFVVVGVDRGHVVHTSQILPCGSYPTMRIGVNPIAYFTGTDSATCYSSGEFEHGMNKEPVQIEPAEPSLTMNPKCRIQIRKTFGQTMNGYVKDIGTVLPEHLNRLLSYIPERSHGFWNVHGAVSRQSD</sequence>
<comment type="catalytic activity">
    <reaction evidence="7">
        <text>L-seryl-[protein] + ATP = O-phospho-L-seryl-[protein] + ADP + H(+)</text>
        <dbReference type="Rhea" id="RHEA:17989"/>
        <dbReference type="Rhea" id="RHEA-COMP:9863"/>
        <dbReference type="Rhea" id="RHEA-COMP:11604"/>
        <dbReference type="ChEBI" id="CHEBI:15378"/>
        <dbReference type="ChEBI" id="CHEBI:29999"/>
        <dbReference type="ChEBI" id="CHEBI:30616"/>
        <dbReference type="ChEBI" id="CHEBI:83421"/>
        <dbReference type="ChEBI" id="CHEBI:456216"/>
        <dbReference type="EC" id="2.7.12.2"/>
    </reaction>
</comment>
<evidence type="ECO:0000256" key="3">
    <source>
        <dbReference type="ARBA" id="ARBA00022777"/>
    </source>
</evidence>
<dbReference type="InterPro" id="IPR008271">
    <property type="entry name" value="Ser/Thr_kinase_AS"/>
</dbReference>
<dbReference type="Pfam" id="PF20233">
    <property type="entry name" value="DUF6590"/>
    <property type="match status" value="1"/>
</dbReference>
<evidence type="ECO:0000256" key="1">
    <source>
        <dbReference type="ARBA" id="ARBA00022679"/>
    </source>
</evidence>
<dbReference type="InterPro" id="IPR000719">
    <property type="entry name" value="Prot_kinase_dom"/>
</dbReference>
<dbReference type="InterPro" id="IPR011009">
    <property type="entry name" value="Kinase-like_dom_sf"/>
</dbReference>
<evidence type="ECO:0000313" key="12">
    <source>
        <dbReference type="EMBL" id="KAF2126328.1"/>
    </source>
</evidence>